<dbReference type="PANTHER" id="PTHR11851">
    <property type="entry name" value="METALLOPROTEASE"/>
    <property type="match status" value="1"/>
</dbReference>
<evidence type="ECO:0000313" key="5">
    <source>
        <dbReference type="EMBL" id="RKI06189.1"/>
    </source>
</evidence>
<dbReference type="Proteomes" id="UP000278907">
    <property type="component" value="Unassembled WGS sequence"/>
</dbReference>
<keyword evidence="6" id="KW-1185">Reference proteome</keyword>
<dbReference type="EMBL" id="RAWI01000157">
    <property type="protein sequence ID" value="RKI06189.1"/>
    <property type="molecule type" value="Genomic_DNA"/>
</dbReference>
<reference evidence="5 6" key="1">
    <citation type="submission" date="2018-09" db="EMBL/GenBank/DDBJ databases">
        <authorList>
            <person name="Livingstone P.G."/>
            <person name="Whitworth D.E."/>
        </authorList>
    </citation>
    <scope>NUCLEOTIDE SEQUENCE [LARGE SCALE GENOMIC DNA]</scope>
    <source>
        <strain evidence="5 6">CA031B</strain>
    </source>
</reference>
<feature type="domain" description="Peptidase M16 N-terminal" evidence="3">
    <location>
        <begin position="67"/>
        <end position="177"/>
    </location>
</feature>
<dbReference type="Pfam" id="PF05193">
    <property type="entry name" value="Peptidase_M16_C"/>
    <property type="match status" value="1"/>
</dbReference>
<evidence type="ECO:0000259" key="4">
    <source>
        <dbReference type="Pfam" id="PF05193"/>
    </source>
</evidence>
<dbReference type="InterPro" id="IPR011765">
    <property type="entry name" value="Pept_M16_N"/>
</dbReference>
<feature type="chain" id="PRO_5045816754" evidence="2">
    <location>
        <begin position="23"/>
        <end position="534"/>
    </location>
</feature>
<dbReference type="Pfam" id="PF00675">
    <property type="entry name" value="Peptidase_M16"/>
    <property type="match status" value="1"/>
</dbReference>
<dbReference type="PANTHER" id="PTHR11851:SF224">
    <property type="entry name" value="PROCESSING PROTEASE"/>
    <property type="match status" value="1"/>
</dbReference>
<dbReference type="RefSeq" id="WP_120584244.1">
    <property type="nucleotide sequence ID" value="NZ_RAWI01000157.1"/>
</dbReference>
<sequence length="534" mass="58466">MLKSNPSVSLVFAAALSLAGCASTPKPMPEAAPPTTPPAATDTAKTTAPVPAVPLKQPKPMELVVQARQDTPLVSLRLVFHTGSIDDPKGKEGLTFLTAKLMAEGGTRKLTAAQLLEALYPMAAELTVVTDKEMTTLSGRVHKDFLPRFLELYTDTLLEPRFDPAEFERLRANALNAVRNGLRSEDDETLGKVGLDALLYAGHPYAHFTGGTVQGLQSLTIDDVKAHARRVFTQDRLIIGLAGPVDAALQQTVTSRLSALPATGAPRVALPPVPSSAGRTLILQKPTLSTAVSMGFVTPLRRGDPDFFPVAFALSNLGEHRQFVGVLFNELREQRGLNYGDYAYAEHFIEDRGNGTFNRTNLVRTQQDVSLWLRPVVPANGVFATRGAVYFLDRMSKEPLPQDRFDLVRGFLQGYTRLWEQSDQRRLGYAIDSLFYGTPNFLESYREALKTMTPESVNAAVRRQLQPEKLAFVFVTEDADGLAKTLKSGAPSPITYASPKSPELLKLDETLIQQKLPVRPDAVQVVPAAEFMER</sequence>
<evidence type="ECO:0000259" key="3">
    <source>
        <dbReference type="Pfam" id="PF00675"/>
    </source>
</evidence>
<dbReference type="InterPro" id="IPR011249">
    <property type="entry name" value="Metalloenz_LuxS/M16"/>
</dbReference>
<accession>A0ABX9QFY8</accession>
<feature type="region of interest" description="Disordered" evidence="1">
    <location>
        <begin position="25"/>
        <end position="46"/>
    </location>
</feature>
<proteinExistence type="predicted"/>
<comment type="caution">
    <text evidence="5">The sequence shown here is derived from an EMBL/GenBank/DDBJ whole genome shotgun (WGS) entry which is preliminary data.</text>
</comment>
<evidence type="ECO:0000256" key="2">
    <source>
        <dbReference type="SAM" id="SignalP"/>
    </source>
</evidence>
<dbReference type="InterPro" id="IPR007863">
    <property type="entry name" value="Peptidase_M16_C"/>
</dbReference>
<organism evidence="5 6">
    <name type="scientific">Corallococcus praedator</name>
    <dbReference type="NCBI Taxonomy" id="2316724"/>
    <lineage>
        <taxon>Bacteria</taxon>
        <taxon>Pseudomonadati</taxon>
        <taxon>Myxococcota</taxon>
        <taxon>Myxococcia</taxon>
        <taxon>Myxococcales</taxon>
        <taxon>Cystobacterineae</taxon>
        <taxon>Myxococcaceae</taxon>
        <taxon>Corallococcus</taxon>
    </lineage>
</organism>
<dbReference type="PROSITE" id="PS51257">
    <property type="entry name" value="PROKAR_LIPOPROTEIN"/>
    <property type="match status" value="1"/>
</dbReference>
<dbReference type="InterPro" id="IPR050361">
    <property type="entry name" value="MPP/UQCRC_Complex"/>
</dbReference>
<keyword evidence="2" id="KW-0732">Signal</keyword>
<name>A0ABX9QFY8_9BACT</name>
<feature type="domain" description="Peptidase M16 C-terminal" evidence="4">
    <location>
        <begin position="218"/>
        <end position="346"/>
    </location>
</feature>
<protein>
    <submittedName>
        <fullName evidence="5">Insulinase family protein</fullName>
    </submittedName>
</protein>
<gene>
    <name evidence="5" type="ORF">D7Y13_20670</name>
</gene>
<dbReference type="Gene3D" id="3.30.830.10">
    <property type="entry name" value="Metalloenzyme, LuxS/M16 peptidase-like"/>
    <property type="match status" value="2"/>
</dbReference>
<dbReference type="SUPFAM" id="SSF63411">
    <property type="entry name" value="LuxS/MPP-like metallohydrolase"/>
    <property type="match status" value="2"/>
</dbReference>
<feature type="compositionally biased region" description="Pro residues" evidence="1">
    <location>
        <begin position="26"/>
        <end position="37"/>
    </location>
</feature>
<evidence type="ECO:0000313" key="6">
    <source>
        <dbReference type="Proteomes" id="UP000278907"/>
    </source>
</evidence>
<feature type="signal peptide" evidence="2">
    <location>
        <begin position="1"/>
        <end position="22"/>
    </location>
</feature>
<evidence type="ECO:0000256" key="1">
    <source>
        <dbReference type="SAM" id="MobiDB-lite"/>
    </source>
</evidence>